<feature type="compositionally biased region" description="Basic and acidic residues" evidence="1">
    <location>
        <begin position="24"/>
        <end position="49"/>
    </location>
</feature>
<organism evidence="2 3">
    <name type="scientific">Striga asiatica</name>
    <name type="common">Asiatic witchweed</name>
    <name type="synonym">Buchnera asiatica</name>
    <dbReference type="NCBI Taxonomy" id="4170"/>
    <lineage>
        <taxon>Eukaryota</taxon>
        <taxon>Viridiplantae</taxon>
        <taxon>Streptophyta</taxon>
        <taxon>Embryophyta</taxon>
        <taxon>Tracheophyta</taxon>
        <taxon>Spermatophyta</taxon>
        <taxon>Magnoliopsida</taxon>
        <taxon>eudicotyledons</taxon>
        <taxon>Gunneridae</taxon>
        <taxon>Pentapetalae</taxon>
        <taxon>asterids</taxon>
        <taxon>lamiids</taxon>
        <taxon>Lamiales</taxon>
        <taxon>Orobanchaceae</taxon>
        <taxon>Buchnereae</taxon>
        <taxon>Striga</taxon>
    </lineage>
</organism>
<evidence type="ECO:0000313" key="3">
    <source>
        <dbReference type="Proteomes" id="UP000325081"/>
    </source>
</evidence>
<sequence>MNNRGESGRIGKEEKGRLTNPSPKSEKHQFIERFSPDSHRSVAREHNSSRDSTPIHRFVAREQNPSPAFGKILNSVAREQNPSPEILNHFIGRFHRIRAALITATGTTSTTKKFGKFGRPSRLKYEDQICDKCGMKLAVRIAGSLSPNFQKLYYSCERDGGFMGWANSINEDEVSIREEVSTSEKTIVDRESYKDEMIFIHEHPLMLVCVSRLAGRSGSISSRDTLPKPLKVRREGLTTHIWLGCGPGLDEVGIFELGEVDASHRRLVLVIDDVVKVVRLWVDSEMAGECGDKVPQCRNATSAECHFLKRVLEEGHGAYSHARPHRPEEEKLGLAYLVRLLLPGDVVADEPVDHGRS</sequence>
<evidence type="ECO:0000313" key="2">
    <source>
        <dbReference type="EMBL" id="GER36610.1"/>
    </source>
</evidence>
<protein>
    <submittedName>
        <fullName evidence="2">ZPR1 zinc-finger domain protein</fullName>
    </submittedName>
</protein>
<comment type="caution">
    <text evidence="2">The sequence shown here is derived from an EMBL/GenBank/DDBJ whole genome shotgun (WGS) entry which is preliminary data.</text>
</comment>
<keyword evidence="3" id="KW-1185">Reference proteome</keyword>
<keyword evidence="2" id="KW-0863">Zinc-finger</keyword>
<gene>
    <name evidence="2" type="ORF">STAS_12951</name>
</gene>
<reference evidence="3" key="1">
    <citation type="journal article" date="2019" name="Curr. Biol.">
        <title>Genome Sequence of Striga asiatica Provides Insight into the Evolution of Plant Parasitism.</title>
        <authorList>
            <person name="Yoshida S."/>
            <person name="Kim S."/>
            <person name="Wafula E.K."/>
            <person name="Tanskanen J."/>
            <person name="Kim Y.M."/>
            <person name="Honaas L."/>
            <person name="Yang Z."/>
            <person name="Spallek T."/>
            <person name="Conn C.E."/>
            <person name="Ichihashi Y."/>
            <person name="Cheong K."/>
            <person name="Cui S."/>
            <person name="Der J.P."/>
            <person name="Gundlach H."/>
            <person name="Jiao Y."/>
            <person name="Hori C."/>
            <person name="Ishida J.K."/>
            <person name="Kasahara H."/>
            <person name="Kiba T."/>
            <person name="Kim M.S."/>
            <person name="Koo N."/>
            <person name="Laohavisit A."/>
            <person name="Lee Y.H."/>
            <person name="Lumba S."/>
            <person name="McCourt P."/>
            <person name="Mortimer J.C."/>
            <person name="Mutuku J.M."/>
            <person name="Nomura T."/>
            <person name="Sasaki-Sekimoto Y."/>
            <person name="Seto Y."/>
            <person name="Wang Y."/>
            <person name="Wakatake T."/>
            <person name="Sakakibara H."/>
            <person name="Demura T."/>
            <person name="Yamaguchi S."/>
            <person name="Yoneyama K."/>
            <person name="Manabe R.I."/>
            <person name="Nelson D.C."/>
            <person name="Schulman A.H."/>
            <person name="Timko M.P."/>
            <person name="dePamphilis C.W."/>
            <person name="Choi D."/>
            <person name="Shirasu K."/>
        </authorList>
    </citation>
    <scope>NUCLEOTIDE SEQUENCE [LARGE SCALE GENOMIC DNA]</scope>
    <source>
        <strain evidence="3">cv. UVA1</strain>
    </source>
</reference>
<feature type="compositionally biased region" description="Basic and acidic residues" evidence="1">
    <location>
        <begin position="1"/>
        <end position="17"/>
    </location>
</feature>
<name>A0A5A7PUT6_STRAF</name>
<proteinExistence type="predicted"/>
<keyword evidence="2" id="KW-0479">Metal-binding</keyword>
<dbReference type="AlphaFoldDB" id="A0A5A7PUT6"/>
<accession>A0A5A7PUT6</accession>
<feature type="region of interest" description="Disordered" evidence="1">
    <location>
        <begin position="1"/>
        <end position="63"/>
    </location>
</feature>
<dbReference type="GO" id="GO:0008270">
    <property type="term" value="F:zinc ion binding"/>
    <property type="evidence" value="ECO:0007669"/>
    <property type="project" value="UniProtKB-KW"/>
</dbReference>
<dbReference type="Proteomes" id="UP000325081">
    <property type="component" value="Unassembled WGS sequence"/>
</dbReference>
<dbReference type="EMBL" id="BKCP01005183">
    <property type="protein sequence ID" value="GER36610.1"/>
    <property type="molecule type" value="Genomic_DNA"/>
</dbReference>
<keyword evidence="2" id="KW-0862">Zinc</keyword>
<evidence type="ECO:0000256" key="1">
    <source>
        <dbReference type="SAM" id="MobiDB-lite"/>
    </source>
</evidence>